<organism evidence="2 3">
    <name type="scientific">Pseudarthrobacter siccitolerans</name>
    <dbReference type="NCBI Taxonomy" id="861266"/>
    <lineage>
        <taxon>Bacteria</taxon>
        <taxon>Bacillati</taxon>
        <taxon>Actinomycetota</taxon>
        <taxon>Actinomycetes</taxon>
        <taxon>Micrococcales</taxon>
        <taxon>Micrococcaceae</taxon>
        <taxon>Pseudarthrobacter</taxon>
    </lineage>
</organism>
<dbReference type="Gene3D" id="3.30.70.1350">
    <property type="entry name" value="Cation efflux protein, cytoplasmic domain"/>
    <property type="match status" value="1"/>
</dbReference>
<dbReference type="RefSeq" id="WP_050053999.1">
    <property type="nucleotide sequence ID" value="NZ_CAQI01000030.1"/>
</dbReference>
<dbReference type="Proteomes" id="UP000035722">
    <property type="component" value="Unassembled WGS sequence"/>
</dbReference>
<dbReference type="InterPro" id="IPR027470">
    <property type="entry name" value="Cation_efflux_CTD"/>
</dbReference>
<name>A0A024GZT3_9MICC</name>
<dbReference type="SUPFAM" id="SSF160240">
    <property type="entry name" value="Cation efflux protein cytoplasmic domain-like"/>
    <property type="match status" value="1"/>
</dbReference>
<gene>
    <name evidence="2" type="ORF">ARTSIC4J27_897</name>
</gene>
<dbReference type="OrthoDB" id="9813655at2"/>
<protein>
    <submittedName>
        <fullName evidence="2">Cation diffusion facilitator family transporter domain protein</fullName>
    </submittedName>
</protein>
<dbReference type="EMBL" id="CAQI01000030">
    <property type="protein sequence ID" value="CCQ44966.1"/>
    <property type="molecule type" value="Genomic_DNA"/>
</dbReference>
<evidence type="ECO:0000313" key="2">
    <source>
        <dbReference type="EMBL" id="CCQ44966.1"/>
    </source>
</evidence>
<keyword evidence="3" id="KW-1185">Reference proteome</keyword>
<dbReference type="Pfam" id="PF16916">
    <property type="entry name" value="ZT_dimer"/>
    <property type="match status" value="1"/>
</dbReference>
<evidence type="ECO:0000259" key="1">
    <source>
        <dbReference type="Pfam" id="PF16916"/>
    </source>
</evidence>
<sequence>MEASRKALEGTPGVLAVPRFKLRWSGHGLQCAATLVMDDGLTLADADQVTREARHRLKHVLPKADDMVLTPLPATR</sequence>
<comment type="caution">
    <text evidence="2">The sequence shown here is derived from an EMBL/GenBank/DDBJ whole genome shotgun (WGS) entry which is preliminary data.</text>
</comment>
<evidence type="ECO:0000313" key="3">
    <source>
        <dbReference type="Proteomes" id="UP000035722"/>
    </source>
</evidence>
<proteinExistence type="predicted"/>
<feature type="domain" description="Cation efflux protein cytoplasmic" evidence="1">
    <location>
        <begin position="5"/>
        <end position="66"/>
    </location>
</feature>
<accession>A0A024GZT3</accession>
<dbReference type="InterPro" id="IPR036837">
    <property type="entry name" value="Cation_efflux_CTD_sf"/>
</dbReference>
<reference evidence="3" key="1">
    <citation type="journal article" date="2014" name="Genome Announc.">
        <title>Genome Sequence of Arthrobacter siccitolerans 4J27, a Xeroprotectant-Producing Desiccation-Tolerant Microorganism.</title>
        <authorList>
            <person name="Manzanera M."/>
            <person name="Santa-Cruz-Calvo L."/>
            <person name="Vilchez J.I."/>
            <person name="Garcia-Fontana C."/>
            <person name="Silva-Castro G.A."/>
            <person name="Calvo C."/>
            <person name="Gonzalez-Lopez J."/>
        </authorList>
    </citation>
    <scope>NUCLEOTIDE SEQUENCE [LARGE SCALE GENOMIC DNA]</scope>
    <source>
        <strain evidence="3">4J27</strain>
    </source>
</reference>
<dbReference type="AlphaFoldDB" id="A0A024GZT3"/>